<reference evidence="1 2" key="2">
    <citation type="submission" date="2018-02" db="EMBL/GenBank/DDBJ databases">
        <title>Whole genome sequencing analysis of Streptococcus pluranimalium isolated from cattle infected mastitis in China.</title>
        <authorList>
            <person name="Zhang J.-R."/>
            <person name="Hu G.-Z."/>
        </authorList>
    </citation>
    <scope>NUCLEOTIDE SEQUENCE [LARGE SCALE GENOMIC DNA]</scope>
    <source>
        <strain evidence="1 2">TH11417</strain>
    </source>
</reference>
<dbReference type="Proteomes" id="UP000238956">
    <property type="component" value="Chromosome"/>
</dbReference>
<gene>
    <name evidence="1" type="ORF">C0J00_00810</name>
</gene>
<evidence type="ECO:0000313" key="1">
    <source>
        <dbReference type="EMBL" id="AUW95767.1"/>
    </source>
</evidence>
<reference evidence="1 2" key="1">
    <citation type="submission" date="2017-12" db="EMBL/GenBank/DDBJ databases">
        <authorList>
            <person name="Hurst M.R.H."/>
        </authorList>
    </citation>
    <scope>NUCLEOTIDE SEQUENCE [LARGE SCALE GENOMIC DNA]</scope>
    <source>
        <strain evidence="1 2">TH11417</strain>
    </source>
</reference>
<organism evidence="1 2">
    <name type="scientific">Streptococcus pluranimalium</name>
    <dbReference type="NCBI Taxonomy" id="82348"/>
    <lineage>
        <taxon>Bacteria</taxon>
        <taxon>Bacillati</taxon>
        <taxon>Bacillota</taxon>
        <taxon>Bacilli</taxon>
        <taxon>Lactobacillales</taxon>
        <taxon>Streptococcaceae</taxon>
        <taxon>Streptococcus</taxon>
    </lineage>
</organism>
<keyword evidence="2" id="KW-1185">Reference proteome</keyword>
<evidence type="ECO:0000313" key="2">
    <source>
        <dbReference type="Proteomes" id="UP000238956"/>
    </source>
</evidence>
<dbReference type="KEGG" id="splr:C0J00_00810"/>
<accession>A0A2L0D1S6</accession>
<name>A0A2L0D1S6_9STRE</name>
<dbReference type="NCBIfam" id="NF041002">
    <property type="entry name" value="pilin_ComGF"/>
    <property type="match status" value="1"/>
</dbReference>
<proteinExistence type="predicted"/>
<dbReference type="InterPro" id="IPR016977">
    <property type="entry name" value="ComGF"/>
</dbReference>
<dbReference type="AlphaFoldDB" id="A0A2L0D1S6"/>
<dbReference type="PIRSF" id="PIRSF031611">
    <property type="entry name" value="Competence_ComGF"/>
    <property type="match status" value="1"/>
</dbReference>
<sequence length="145" mass="16830">MLKHYHLKAFTLMECLLALLVLSGSIQVYQAMTKVTSTHVRELSQPKDQDWLLFCQQFRSELAGSQLVKVSDDRLVILKNTQTLAFGKSKKEDFRKTSGDGRGFQPMIYSIESAHFRRFNQTISVQLIFKDGRVREFLYAFEKET</sequence>
<protein>
    <submittedName>
        <fullName evidence="1">Competence protein ComGF</fullName>
    </submittedName>
</protein>
<dbReference type="Pfam" id="PF15980">
    <property type="entry name" value="ComGF"/>
    <property type="match status" value="1"/>
</dbReference>
<dbReference type="OrthoDB" id="2231423at2"/>
<dbReference type="EMBL" id="CP025536">
    <property type="protein sequence ID" value="AUW95767.1"/>
    <property type="molecule type" value="Genomic_DNA"/>
</dbReference>